<dbReference type="AlphaFoldDB" id="A0A9W7JKG4"/>
<feature type="region of interest" description="Disordered" evidence="1">
    <location>
        <begin position="322"/>
        <end position="345"/>
    </location>
</feature>
<name>A0A9W7JKG4_HIBTR</name>
<proteinExistence type="predicted"/>
<comment type="caution">
    <text evidence="2">The sequence shown here is derived from an EMBL/GenBank/DDBJ whole genome shotgun (WGS) entry which is preliminary data.</text>
</comment>
<dbReference type="PANTHER" id="PTHR35507">
    <property type="entry name" value="OS09G0488600 PROTEIN"/>
    <property type="match status" value="1"/>
</dbReference>
<feature type="compositionally biased region" description="Polar residues" evidence="1">
    <location>
        <begin position="399"/>
        <end position="416"/>
    </location>
</feature>
<evidence type="ECO:0000313" key="2">
    <source>
        <dbReference type="EMBL" id="GMJ15540.1"/>
    </source>
</evidence>
<dbReference type="PANTHER" id="PTHR35507:SF1">
    <property type="entry name" value="TMF_TATA_BD DOMAIN-CONTAINING PROTEIN"/>
    <property type="match status" value="1"/>
</dbReference>
<protein>
    <recommendedName>
        <fullName evidence="4">Inactive rhomboid protein</fullName>
    </recommendedName>
</protein>
<feature type="compositionally biased region" description="Basic and acidic residues" evidence="1">
    <location>
        <begin position="429"/>
        <end position="440"/>
    </location>
</feature>
<evidence type="ECO:0000313" key="3">
    <source>
        <dbReference type="Proteomes" id="UP001165190"/>
    </source>
</evidence>
<dbReference type="OrthoDB" id="1894403at2759"/>
<reference evidence="2" key="1">
    <citation type="submission" date="2023-05" db="EMBL/GenBank/DDBJ databases">
        <title>Genome and transcriptome analyses reveal genes involved in the formation of fine ridges on petal epidermal cells in Hibiscus trionum.</title>
        <authorList>
            <person name="Koshimizu S."/>
            <person name="Masuda S."/>
            <person name="Ishii T."/>
            <person name="Shirasu K."/>
            <person name="Hoshino A."/>
            <person name="Arita M."/>
        </authorList>
    </citation>
    <scope>NUCLEOTIDE SEQUENCE</scope>
    <source>
        <strain evidence="2">Hamamatsu line</strain>
    </source>
</reference>
<keyword evidence="3" id="KW-1185">Reference proteome</keyword>
<feature type="region of interest" description="Disordered" evidence="1">
    <location>
        <begin position="389"/>
        <end position="440"/>
    </location>
</feature>
<evidence type="ECO:0000256" key="1">
    <source>
        <dbReference type="SAM" id="MobiDB-lite"/>
    </source>
</evidence>
<sequence>MEESGSAEMVPPSSVSLSPFSPCPRRLSTNFAVPSRPVVPSARRLSWLSLQGRLLNAEEASSARAIGGGLGREEAVAWELFSPIERFLIVAVIGAATVESKKNRLICQLKKSVELRDEVLSSMQQKVDSLCQQMNNTEEKPGTWAKTEVESSSNETFGSRSVKVDDCGCWICYQHREQFKDNYILKSSGGNLTPLPNETEHEERRMSDLSDWASSVTSASETQLNNLAIEQDIYNLKRECEEKDAIIKELNTSVQSSNMATLKRISELEDIIRRKNTIITRLKKDMVILEQKVVHLTRLQRPSSSTSSPNYWQIPPLTDNLIYDMDSTTSPSSSDSDSSPKNHPQALFPRAEEVGFQNDEIALKGEQKSAPAKVSSSFTMQTECHLILEPATPLREISMNRTSKPPSSKQRQVSTSHDSKRIKKQTRSASKDFASKKRWS</sequence>
<accession>A0A9W7JKG4</accession>
<gene>
    <name evidence="2" type="ORF">HRI_005223200</name>
</gene>
<evidence type="ECO:0008006" key="4">
    <source>
        <dbReference type="Google" id="ProtNLM"/>
    </source>
</evidence>
<organism evidence="2 3">
    <name type="scientific">Hibiscus trionum</name>
    <name type="common">Flower of an hour</name>
    <dbReference type="NCBI Taxonomy" id="183268"/>
    <lineage>
        <taxon>Eukaryota</taxon>
        <taxon>Viridiplantae</taxon>
        <taxon>Streptophyta</taxon>
        <taxon>Embryophyta</taxon>
        <taxon>Tracheophyta</taxon>
        <taxon>Spermatophyta</taxon>
        <taxon>Magnoliopsida</taxon>
        <taxon>eudicotyledons</taxon>
        <taxon>Gunneridae</taxon>
        <taxon>Pentapetalae</taxon>
        <taxon>rosids</taxon>
        <taxon>malvids</taxon>
        <taxon>Malvales</taxon>
        <taxon>Malvaceae</taxon>
        <taxon>Malvoideae</taxon>
        <taxon>Hibiscus</taxon>
    </lineage>
</organism>
<feature type="compositionally biased region" description="Low complexity" evidence="1">
    <location>
        <begin position="326"/>
        <end position="339"/>
    </location>
</feature>
<dbReference type="Proteomes" id="UP001165190">
    <property type="component" value="Unassembled WGS sequence"/>
</dbReference>
<dbReference type="EMBL" id="BSYR01000078">
    <property type="protein sequence ID" value="GMJ15540.1"/>
    <property type="molecule type" value="Genomic_DNA"/>
</dbReference>